<protein>
    <submittedName>
        <fullName evidence="1">Translation elongation factor 2</fullName>
    </submittedName>
</protein>
<keyword evidence="1" id="KW-0648">Protein biosynthesis</keyword>
<dbReference type="EMBL" id="JASEJX010000010">
    <property type="protein sequence ID" value="KAK4520541.1"/>
    <property type="molecule type" value="Genomic_DNA"/>
</dbReference>
<dbReference type="GeneID" id="89951740"/>
<dbReference type="RefSeq" id="XP_064687207.1">
    <property type="nucleotide sequence ID" value="XM_064827309.1"/>
</dbReference>
<gene>
    <name evidence="1" type="primary">EFT2_1</name>
    <name evidence="1" type="ORF">ATC70_008054</name>
</gene>
<dbReference type="Proteomes" id="UP001304243">
    <property type="component" value="Unassembled WGS sequence"/>
</dbReference>
<keyword evidence="2" id="KW-1185">Reference proteome</keyword>
<organism evidence="1 2">
    <name type="scientific">Mucor velutinosus</name>
    <dbReference type="NCBI Taxonomy" id="708070"/>
    <lineage>
        <taxon>Eukaryota</taxon>
        <taxon>Fungi</taxon>
        <taxon>Fungi incertae sedis</taxon>
        <taxon>Mucoromycota</taxon>
        <taxon>Mucoromycotina</taxon>
        <taxon>Mucoromycetes</taxon>
        <taxon>Mucorales</taxon>
        <taxon>Mucorineae</taxon>
        <taxon>Mucoraceae</taxon>
        <taxon>Mucor</taxon>
    </lineage>
</organism>
<dbReference type="GO" id="GO:0003746">
    <property type="term" value="F:translation elongation factor activity"/>
    <property type="evidence" value="ECO:0007669"/>
    <property type="project" value="UniProtKB-KW"/>
</dbReference>
<proteinExistence type="predicted"/>
<comment type="caution">
    <text evidence="1">The sequence shown here is derived from an EMBL/GenBank/DDBJ whole genome shotgun (WGS) entry which is preliminary data.</text>
</comment>
<dbReference type="AlphaFoldDB" id="A0AAN7DSA1"/>
<reference evidence="1 2" key="1">
    <citation type="submission" date="2022-11" db="EMBL/GenBank/DDBJ databases">
        <title>Mucor velutinosus strain NIH1002 WGS.</title>
        <authorList>
            <person name="Subramanian P."/>
            <person name="Mullikin J.C."/>
            <person name="Segre J.A."/>
            <person name="Zelazny A.M."/>
        </authorList>
    </citation>
    <scope>NUCLEOTIDE SEQUENCE [LARGE SCALE GENOMIC DNA]</scope>
    <source>
        <strain evidence="1 2">NIH1002</strain>
    </source>
</reference>
<name>A0AAN7DSA1_9FUNG</name>
<keyword evidence="1" id="KW-0251">Elongation factor</keyword>
<accession>A0AAN7DSA1</accession>
<evidence type="ECO:0000313" key="2">
    <source>
        <dbReference type="Proteomes" id="UP001304243"/>
    </source>
</evidence>
<evidence type="ECO:0000313" key="1">
    <source>
        <dbReference type="EMBL" id="KAK4520541.1"/>
    </source>
</evidence>
<sequence>MALLNSVGVNRNGFSLCFVLVLYKSFIRPKLEYGLAISHLSFRDFKALDALQNRLVDLSVKTRLYLTLPDPPPFTTAGLTEVFDSYWQDQVDRQLAAAAVSGAQTSFVLVVRLSLVQIPSCICLLVDLLVVVLCGGVLDVSPICVKNVRALPVSLSPEITF</sequence>